<feature type="domain" description="TonB-dependent receptor-like beta-barrel" evidence="13">
    <location>
        <begin position="347"/>
        <end position="762"/>
    </location>
</feature>
<evidence type="ECO:0000256" key="9">
    <source>
        <dbReference type="ARBA" id="ARBA00023237"/>
    </source>
</evidence>
<dbReference type="SUPFAM" id="SSF56935">
    <property type="entry name" value="Porins"/>
    <property type="match status" value="1"/>
</dbReference>
<evidence type="ECO:0000256" key="10">
    <source>
        <dbReference type="PROSITE-ProRule" id="PRU01360"/>
    </source>
</evidence>
<dbReference type="Pfam" id="PF13715">
    <property type="entry name" value="CarbopepD_reg_2"/>
    <property type="match status" value="1"/>
</dbReference>
<dbReference type="PANTHER" id="PTHR30069:SF29">
    <property type="entry name" value="HEMOGLOBIN AND HEMOGLOBIN-HAPTOGLOBIN-BINDING PROTEIN 1-RELATED"/>
    <property type="match status" value="1"/>
</dbReference>
<gene>
    <name evidence="15" type="ORF">ACFSQ0_02445</name>
</gene>
<dbReference type="InterPro" id="IPR000531">
    <property type="entry name" value="Beta-barrel_TonB"/>
</dbReference>
<evidence type="ECO:0000256" key="4">
    <source>
        <dbReference type="ARBA" id="ARBA00022692"/>
    </source>
</evidence>
<dbReference type="Gene3D" id="2.170.130.10">
    <property type="entry name" value="TonB-dependent receptor, plug domain"/>
    <property type="match status" value="1"/>
</dbReference>
<proteinExistence type="inferred from homology"/>
<evidence type="ECO:0000259" key="14">
    <source>
        <dbReference type="Pfam" id="PF07715"/>
    </source>
</evidence>
<dbReference type="InterPro" id="IPR012910">
    <property type="entry name" value="Plug_dom"/>
</dbReference>
<keyword evidence="2 10" id="KW-0813">Transport</keyword>
<evidence type="ECO:0000256" key="5">
    <source>
        <dbReference type="ARBA" id="ARBA00022729"/>
    </source>
</evidence>
<dbReference type="PANTHER" id="PTHR30069">
    <property type="entry name" value="TONB-DEPENDENT OUTER MEMBRANE RECEPTOR"/>
    <property type="match status" value="1"/>
</dbReference>
<keyword evidence="9 10" id="KW-0998">Cell outer membrane</keyword>
<evidence type="ECO:0000313" key="15">
    <source>
        <dbReference type="EMBL" id="MFD2696839.1"/>
    </source>
</evidence>
<comment type="caution">
    <text evidence="15">The sequence shown here is derived from an EMBL/GenBank/DDBJ whole genome shotgun (WGS) entry which is preliminary data.</text>
</comment>
<sequence length="794" mass="90390">MIHRITSILCMLVGAVATAQTCDLQWHGQIVDQRTQEPLIHAHIEILDKPQTSYTDFEGYFTLKQLCEGSCQVRITAGNGQEFIRVVEINDAPKPVLYVALRQQELDEVVVKSENRLNNTQHTKKVKANYIAQEYNGSLAGSLEKLPGVQAMQVGSGMAKPMLRGLGLNRIAVSENGINQADQQWGADHGLAIDALAVDQVEIIKGVAALEYGSDAIGGVLKIDHYKVPSESGITGSFTGMAKSVNQALGGSLQLNYKHKGFFAKATYSQMDYADFAVPADSLTYLNFRLPIDQRRLKNTAGVDRNIHTQLGYSGKRFVSRLNISRVYQKAGFFPGAHGIPSVERVKDGGNRRDIDYPYQRVTHFKLSNNTTYFVEDQKTLKIDLSYQNNHRQEFSRFHTHYGNQEAPAVNPNLELDFSLKTYDAKLKWQQQWLTKNELKLGVEGRYQTNDSGGYNFFLPDYNSSTWGAFLLNEFRITDKSLLQLGMRYDWGHTQIKSYFDEYLYNFLTNSQYTPEEAQTYAQRSPDFSKNFDSFNVMLGFATRYQDWELRANLGTNFRWPTAIELGANGIHHGSFRHEQGNTQLDPEKGYVADVQISFKRPSWEVAVNPYVYYFANYLFLNPTKVFSILPHAGQLYQYTQSEAILSGFEASYTHRFHEQWSSLLVLEYMHNQQRTGNAGRDYPLPFTPANSVYTELTYSFSKESKLAGMQIGLNARLAAKQKRIAQAELTTPGYQILGLLISKDFKIEQLTNKLSLRVSNLFNQKYYQHTSFYRQIDIPEQARNIQLTWSIAF</sequence>
<comment type="subcellular location">
    <subcellularLocation>
        <location evidence="1 10">Cell outer membrane</location>
        <topology evidence="1 10">Multi-pass membrane protein</topology>
    </subcellularLocation>
</comment>
<feature type="signal peptide" evidence="12">
    <location>
        <begin position="1"/>
        <end position="19"/>
    </location>
</feature>
<evidence type="ECO:0000259" key="13">
    <source>
        <dbReference type="Pfam" id="PF00593"/>
    </source>
</evidence>
<keyword evidence="4 10" id="KW-0812">Transmembrane</keyword>
<accession>A0ABW5SCG4</accession>
<dbReference type="EMBL" id="JBHULZ010000009">
    <property type="protein sequence ID" value="MFD2696839.1"/>
    <property type="molecule type" value="Genomic_DNA"/>
</dbReference>
<evidence type="ECO:0000256" key="11">
    <source>
        <dbReference type="RuleBase" id="RU003357"/>
    </source>
</evidence>
<evidence type="ECO:0000256" key="7">
    <source>
        <dbReference type="ARBA" id="ARBA00023136"/>
    </source>
</evidence>
<feature type="chain" id="PRO_5046952238" evidence="12">
    <location>
        <begin position="20"/>
        <end position="794"/>
    </location>
</feature>
<dbReference type="SUPFAM" id="SSF49464">
    <property type="entry name" value="Carboxypeptidase regulatory domain-like"/>
    <property type="match status" value="1"/>
</dbReference>
<dbReference type="Pfam" id="PF07715">
    <property type="entry name" value="Plug"/>
    <property type="match status" value="1"/>
</dbReference>
<dbReference type="InterPro" id="IPR037066">
    <property type="entry name" value="Plug_dom_sf"/>
</dbReference>
<dbReference type="Gene3D" id="2.40.170.20">
    <property type="entry name" value="TonB-dependent receptor, beta-barrel domain"/>
    <property type="match status" value="1"/>
</dbReference>
<keyword evidence="5 12" id="KW-0732">Signal</keyword>
<keyword evidence="6 11" id="KW-0798">TonB box</keyword>
<evidence type="ECO:0000256" key="2">
    <source>
        <dbReference type="ARBA" id="ARBA00022448"/>
    </source>
</evidence>
<organism evidence="15 16">
    <name type="scientific">Mesonia sediminis</name>
    <dbReference type="NCBI Taxonomy" id="1703946"/>
    <lineage>
        <taxon>Bacteria</taxon>
        <taxon>Pseudomonadati</taxon>
        <taxon>Bacteroidota</taxon>
        <taxon>Flavobacteriia</taxon>
        <taxon>Flavobacteriales</taxon>
        <taxon>Flavobacteriaceae</taxon>
        <taxon>Mesonia</taxon>
    </lineage>
</organism>
<dbReference type="Pfam" id="PF00593">
    <property type="entry name" value="TonB_dep_Rec_b-barrel"/>
    <property type="match status" value="1"/>
</dbReference>
<evidence type="ECO:0000256" key="12">
    <source>
        <dbReference type="SAM" id="SignalP"/>
    </source>
</evidence>
<evidence type="ECO:0000256" key="8">
    <source>
        <dbReference type="ARBA" id="ARBA00023170"/>
    </source>
</evidence>
<keyword evidence="8 15" id="KW-0675">Receptor</keyword>
<dbReference type="InterPro" id="IPR008969">
    <property type="entry name" value="CarboxyPept-like_regulatory"/>
</dbReference>
<dbReference type="PROSITE" id="PS52016">
    <property type="entry name" value="TONB_DEPENDENT_REC_3"/>
    <property type="match status" value="1"/>
</dbReference>
<dbReference type="RefSeq" id="WP_379043622.1">
    <property type="nucleotide sequence ID" value="NZ_JBHULZ010000009.1"/>
</dbReference>
<dbReference type="InterPro" id="IPR039426">
    <property type="entry name" value="TonB-dep_rcpt-like"/>
</dbReference>
<dbReference type="Proteomes" id="UP001597357">
    <property type="component" value="Unassembled WGS sequence"/>
</dbReference>
<dbReference type="InterPro" id="IPR036942">
    <property type="entry name" value="Beta-barrel_TonB_sf"/>
</dbReference>
<evidence type="ECO:0000313" key="16">
    <source>
        <dbReference type="Proteomes" id="UP001597357"/>
    </source>
</evidence>
<keyword evidence="16" id="KW-1185">Reference proteome</keyword>
<name>A0ABW5SCG4_9FLAO</name>
<keyword evidence="3 10" id="KW-1134">Transmembrane beta strand</keyword>
<protein>
    <submittedName>
        <fullName evidence="15">TonB-dependent receptor</fullName>
    </submittedName>
</protein>
<feature type="domain" description="TonB-dependent receptor plug" evidence="14">
    <location>
        <begin position="119"/>
        <end position="220"/>
    </location>
</feature>
<reference evidence="16" key="1">
    <citation type="journal article" date="2019" name="Int. J. Syst. Evol. Microbiol.">
        <title>The Global Catalogue of Microorganisms (GCM) 10K type strain sequencing project: providing services to taxonomists for standard genome sequencing and annotation.</title>
        <authorList>
            <consortium name="The Broad Institute Genomics Platform"/>
            <consortium name="The Broad Institute Genome Sequencing Center for Infectious Disease"/>
            <person name="Wu L."/>
            <person name="Ma J."/>
        </authorList>
    </citation>
    <scope>NUCLEOTIDE SEQUENCE [LARGE SCALE GENOMIC DNA]</scope>
    <source>
        <strain evidence="16">KCTC 42255</strain>
    </source>
</reference>
<evidence type="ECO:0000256" key="3">
    <source>
        <dbReference type="ARBA" id="ARBA00022452"/>
    </source>
</evidence>
<evidence type="ECO:0000256" key="6">
    <source>
        <dbReference type="ARBA" id="ARBA00023077"/>
    </source>
</evidence>
<comment type="similarity">
    <text evidence="10 11">Belongs to the TonB-dependent receptor family.</text>
</comment>
<keyword evidence="7 10" id="KW-0472">Membrane</keyword>
<evidence type="ECO:0000256" key="1">
    <source>
        <dbReference type="ARBA" id="ARBA00004571"/>
    </source>
</evidence>